<dbReference type="GeneTree" id="ENSGT00950000183113"/>
<comment type="subcellular location">
    <subcellularLocation>
        <location evidence="2">Secreted</location>
    </subcellularLocation>
</comment>
<evidence type="ECO:0000256" key="5">
    <source>
        <dbReference type="ARBA" id="ARBA00022525"/>
    </source>
</evidence>
<keyword evidence="8" id="KW-0378">Hydrolase</keyword>
<name>A0A803K3D6_XENTR</name>
<dbReference type="GO" id="GO:0046872">
    <property type="term" value="F:metal ion binding"/>
    <property type="evidence" value="ECO:0007669"/>
    <property type="project" value="UniProtKB-KW"/>
</dbReference>
<accession>A0A803K3D6</accession>
<dbReference type="Ensembl" id="ENSXETT00000118331">
    <property type="protein sequence ID" value="ENSXETP00000114856"/>
    <property type="gene ID" value="ENSXETG00000044241"/>
</dbReference>
<sequence length="692" mass="75732">MLPVCAILCLPYAACPMLPVCAILCLPYAACVCHTLPALCCLCVPYSACPMLPVCAILCLPYAACVCHTLPALCCLCVPYSACPMLPALCCLCVPYFACPMLPVCAILCLPYAACVCHTLPALCCLCVPYSACPMLPVCSILCLPYAACVCHTLPALCCLCVPYPACPMLPVCAILCLPYAACVCHTLPALCCLCVPYSACPMLPVCAILCLPCAACVCHTLPALCCLCVPYSACPMLPVCAIPSLPYAACVCHTLPALCCLLNAMLSTKTVIYFYAAGAALHLHDFAILSVDWLVKNATYMQDCYICFTRDGGVRFLFSKPAPVGMLPPGCSEWVLLETYRKKLGDVTEFDKGLIRNLTLLAESPEPHIPSQDEIWRRFEGAFITASGLICYAPVFKEYFYESLKELYEDNIQYIEMRAMLPPVYELDGTVHDPFWSMALYRDVTNQFIGAHPDFLGAKIIYTVHRHEDLARVTQAVHLAMELMKEFPEIMAGFDLVGQEDAGNSLYQLSDALNIPSKLGVKLPYFFHAGETNWQGKDVDENVLDALLLNTTRIGHGYALLKHPVARNLSLKMEVPLEICPISNQVLLLVSDLRNHPAAVLMAEGHPLVVSSDDPSIFGAQGLSYDIYEVVMGIGGAKADLRTLKKLAENSIKYSALSKEGKAKLTEIWQRKWDKFIEDLAMNSKTSEREL</sequence>
<comment type="similarity">
    <text evidence="3">Belongs to the metallo-dependent hydrolases superfamily. Adenosine and AMP deaminases family. ADGF subfamily.</text>
</comment>
<proteinExistence type="inferred from homology"/>
<reference evidence="12" key="1">
    <citation type="journal article" date="2010" name="Science">
        <title>The genome of the Western clawed frog Xenopus tropicalis.</title>
        <authorList>
            <person name="Hellsten U."/>
            <person name="Harland R.M."/>
            <person name="Gilchrist M.J."/>
            <person name="Hendrix D."/>
            <person name="Jurka J."/>
            <person name="Kapitonov V."/>
            <person name="Ovcharenko I."/>
            <person name="Putnam N.H."/>
            <person name="Shu S."/>
            <person name="Taher L."/>
            <person name="Blitz I.L."/>
            <person name="Blumberg B."/>
            <person name="Dichmann D.S."/>
            <person name="Dubchak I."/>
            <person name="Amaya E."/>
            <person name="Detter J.C."/>
            <person name="Fletcher R."/>
            <person name="Gerhard D.S."/>
            <person name="Goodstein D."/>
            <person name="Graves T."/>
            <person name="Grigoriev I.V."/>
            <person name="Grimwood J."/>
            <person name="Kawashima T."/>
            <person name="Lindquist E."/>
            <person name="Lucas S.M."/>
            <person name="Mead P.E."/>
            <person name="Mitros T."/>
            <person name="Ogino H."/>
            <person name="Ohta Y."/>
            <person name="Poliakov A.V."/>
            <person name="Pollet N."/>
            <person name="Robert J."/>
            <person name="Salamov A."/>
            <person name="Sater A.K."/>
            <person name="Schmutz J."/>
            <person name="Terry A."/>
            <person name="Vize P.D."/>
            <person name="Warren W.C."/>
            <person name="Wells D."/>
            <person name="Wills A."/>
            <person name="Wilson R.K."/>
            <person name="Zimmerman L.B."/>
            <person name="Zorn A.M."/>
            <person name="Grainger R."/>
            <person name="Grammer T."/>
            <person name="Khokha M.K."/>
            <person name="Richardson P.M."/>
            <person name="Rokhsar D.S."/>
        </authorList>
    </citation>
    <scope>NUCLEOTIDE SEQUENCE [LARGE SCALE GENOMIC DNA]</scope>
    <source>
        <strain evidence="12">Nigerian</strain>
    </source>
</reference>
<dbReference type="InterPro" id="IPR006331">
    <property type="entry name" value="ADGF"/>
</dbReference>
<evidence type="ECO:0000313" key="12">
    <source>
        <dbReference type="Ensembl" id="ENSXETP00000114856"/>
    </source>
</evidence>
<feature type="signal peptide" evidence="10">
    <location>
        <begin position="1"/>
        <end position="22"/>
    </location>
</feature>
<dbReference type="SUPFAM" id="SSF51556">
    <property type="entry name" value="Metallo-dependent hydrolases"/>
    <property type="match status" value="1"/>
</dbReference>
<evidence type="ECO:0000256" key="7">
    <source>
        <dbReference type="ARBA" id="ARBA00022729"/>
    </source>
</evidence>
<gene>
    <name evidence="12" type="primary">ada2</name>
</gene>
<dbReference type="PANTHER" id="PTHR11409:SF39">
    <property type="entry name" value="ADENOSINE DEAMINASE 2"/>
    <property type="match status" value="1"/>
</dbReference>
<dbReference type="CDD" id="cd01321">
    <property type="entry name" value="ADGF"/>
    <property type="match status" value="1"/>
</dbReference>
<evidence type="ECO:0000256" key="4">
    <source>
        <dbReference type="ARBA" id="ARBA00012784"/>
    </source>
</evidence>
<dbReference type="InParanoid" id="A0A803K3D6"/>
<dbReference type="InterPro" id="IPR001365">
    <property type="entry name" value="A_deaminase_dom"/>
</dbReference>
<feature type="chain" id="PRO_5031542924" description="adenosine deaminase" evidence="10">
    <location>
        <begin position="23"/>
        <end position="692"/>
    </location>
</feature>
<dbReference type="FunFam" id="3.20.20.140:FF:000017">
    <property type="entry name" value="Adenosine deaminase 2"/>
    <property type="match status" value="1"/>
</dbReference>
<dbReference type="FunCoup" id="A0A803K3D6">
    <property type="interactions" value="159"/>
</dbReference>
<organism evidence="12">
    <name type="scientific">Xenopus tropicalis</name>
    <name type="common">Western clawed frog</name>
    <name type="synonym">Silurana tropicalis</name>
    <dbReference type="NCBI Taxonomy" id="8364"/>
    <lineage>
        <taxon>Eukaryota</taxon>
        <taxon>Metazoa</taxon>
        <taxon>Chordata</taxon>
        <taxon>Craniata</taxon>
        <taxon>Vertebrata</taxon>
        <taxon>Euteleostomi</taxon>
        <taxon>Amphibia</taxon>
        <taxon>Batrachia</taxon>
        <taxon>Anura</taxon>
        <taxon>Pipoidea</taxon>
        <taxon>Pipidae</taxon>
        <taxon>Xenopodinae</taxon>
        <taxon>Xenopus</taxon>
        <taxon>Silurana</taxon>
    </lineage>
</organism>
<evidence type="ECO:0000256" key="1">
    <source>
        <dbReference type="ARBA" id="ARBA00001947"/>
    </source>
</evidence>
<dbReference type="InterPro" id="IPR006330">
    <property type="entry name" value="Ado/ade_deaminase"/>
</dbReference>
<evidence type="ECO:0000256" key="8">
    <source>
        <dbReference type="ARBA" id="ARBA00022801"/>
    </source>
</evidence>
<dbReference type="Gene3D" id="3.20.20.140">
    <property type="entry name" value="Metal-dependent hydrolases"/>
    <property type="match status" value="1"/>
</dbReference>
<evidence type="ECO:0000256" key="9">
    <source>
        <dbReference type="ARBA" id="ARBA00047764"/>
    </source>
</evidence>
<dbReference type="GO" id="GO:0004000">
    <property type="term" value="F:adenosine deaminase activity"/>
    <property type="evidence" value="ECO:0007669"/>
    <property type="project" value="InterPro"/>
</dbReference>
<evidence type="ECO:0000256" key="3">
    <source>
        <dbReference type="ARBA" id="ARBA00006083"/>
    </source>
</evidence>
<dbReference type="Pfam" id="PF00962">
    <property type="entry name" value="A_deaminase"/>
    <property type="match status" value="1"/>
</dbReference>
<keyword evidence="6" id="KW-0479">Metal-binding</keyword>
<evidence type="ECO:0000256" key="6">
    <source>
        <dbReference type="ARBA" id="ARBA00022723"/>
    </source>
</evidence>
<dbReference type="PANTHER" id="PTHR11409">
    <property type="entry name" value="ADENOSINE DEAMINASE"/>
    <property type="match status" value="1"/>
</dbReference>
<dbReference type="EC" id="3.5.4.4" evidence="4"/>
<keyword evidence="7 10" id="KW-0732">Signal</keyword>
<feature type="domain" description="Adenosine deaminase" evidence="11">
    <location>
        <begin position="375"/>
        <end position="668"/>
    </location>
</feature>
<dbReference type="GO" id="GO:0006154">
    <property type="term" value="P:adenosine catabolic process"/>
    <property type="evidence" value="ECO:0007669"/>
    <property type="project" value="InterPro"/>
</dbReference>
<keyword evidence="5" id="KW-0964">Secreted</keyword>
<evidence type="ECO:0000256" key="10">
    <source>
        <dbReference type="SAM" id="SignalP"/>
    </source>
</evidence>
<protein>
    <recommendedName>
        <fullName evidence="4">adenosine deaminase</fullName>
        <ecNumber evidence="4">3.5.4.4</ecNumber>
    </recommendedName>
</protein>
<evidence type="ECO:0000256" key="2">
    <source>
        <dbReference type="ARBA" id="ARBA00004613"/>
    </source>
</evidence>
<reference evidence="12" key="2">
    <citation type="submission" date="2021-03" db="UniProtKB">
        <authorList>
            <consortium name="Ensembl"/>
        </authorList>
    </citation>
    <scope>IDENTIFICATION</scope>
</reference>
<comment type="cofactor">
    <cofactor evidence="1">
        <name>Zn(2+)</name>
        <dbReference type="ChEBI" id="CHEBI:29105"/>
    </cofactor>
</comment>
<evidence type="ECO:0000259" key="11">
    <source>
        <dbReference type="Pfam" id="PF00962"/>
    </source>
</evidence>
<dbReference type="InterPro" id="IPR032466">
    <property type="entry name" value="Metal_Hydrolase"/>
</dbReference>
<dbReference type="GO" id="GO:0005615">
    <property type="term" value="C:extracellular space"/>
    <property type="evidence" value="ECO:0007669"/>
    <property type="project" value="InterPro"/>
</dbReference>
<comment type="catalytic activity">
    <reaction evidence="9">
        <text>adenosine + H2O + H(+) = inosine + NH4(+)</text>
        <dbReference type="Rhea" id="RHEA:24408"/>
        <dbReference type="ChEBI" id="CHEBI:15377"/>
        <dbReference type="ChEBI" id="CHEBI:15378"/>
        <dbReference type="ChEBI" id="CHEBI:16335"/>
        <dbReference type="ChEBI" id="CHEBI:17596"/>
        <dbReference type="ChEBI" id="CHEBI:28938"/>
        <dbReference type="EC" id="3.5.4.4"/>
    </reaction>
</comment>
<dbReference type="NCBIfam" id="TIGR01431">
    <property type="entry name" value="adm_rel"/>
    <property type="match status" value="1"/>
</dbReference>
<dbReference type="AlphaFoldDB" id="A0A803K3D6"/>